<dbReference type="PROSITE" id="PS51257">
    <property type="entry name" value="PROKAR_LIPOPROTEIN"/>
    <property type="match status" value="1"/>
</dbReference>
<evidence type="ECO:0000313" key="3">
    <source>
        <dbReference type="Proteomes" id="UP000182114"/>
    </source>
</evidence>
<evidence type="ECO:0000313" key="2">
    <source>
        <dbReference type="EMBL" id="SDE65434.1"/>
    </source>
</evidence>
<protein>
    <recommendedName>
        <fullName evidence="4">Polysaccharide lyase</fullName>
    </recommendedName>
</protein>
<keyword evidence="3" id="KW-1185">Reference proteome</keyword>
<evidence type="ECO:0000256" key="1">
    <source>
        <dbReference type="SAM" id="SignalP"/>
    </source>
</evidence>
<name>A0A1G7EP70_9FLAO</name>
<dbReference type="AlphaFoldDB" id="A0A1G7EP70"/>
<feature type="chain" id="PRO_5010370578" description="Polysaccharide lyase" evidence="1">
    <location>
        <begin position="30"/>
        <end position="297"/>
    </location>
</feature>
<dbReference type="Proteomes" id="UP000182114">
    <property type="component" value="Unassembled WGS sequence"/>
</dbReference>
<dbReference type="EMBL" id="FNBD01000002">
    <property type="protein sequence ID" value="SDE65434.1"/>
    <property type="molecule type" value="Genomic_DNA"/>
</dbReference>
<keyword evidence="1" id="KW-0732">Signal</keyword>
<feature type="signal peptide" evidence="1">
    <location>
        <begin position="1"/>
        <end position="29"/>
    </location>
</feature>
<proteinExistence type="predicted"/>
<organism evidence="2 3">
    <name type="scientific">Cellulophaga baltica</name>
    <dbReference type="NCBI Taxonomy" id="76594"/>
    <lineage>
        <taxon>Bacteria</taxon>
        <taxon>Pseudomonadati</taxon>
        <taxon>Bacteroidota</taxon>
        <taxon>Flavobacteriia</taxon>
        <taxon>Flavobacteriales</taxon>
        <taxon>Flavobacteriaceae</taxon>
        <taxon>Cellulophaga</taxon>
    </lineage>
</organism>
<sequence>MRNNLSIKPSTLLKGIMLSVIITITSSCAKEEEPSAVSTADLSIATLVAKVNSETYKAHNFNDGQLDPFTEDQGFTGTDIYGEGMSFQKDFTGGKRLKLVWKESEYDGSRRERGHEIKLGVNNNDEIYTGFYLFIPSGQNNNLLNKNTIVWQLYNWNTDGCSNWTAHLELKGNALYLSYRNACVSPTVVKILDAIETDKELAFQIRAVLSGTNHGTLAVLLDGEIIADLKNINLGFGSFDANDNAETSVAGVKMGMYCFDTANYSLDETRILYLDNVSSSARSGSVANSLDKVDPRK</sequence>
<reference evidence="3" key="1">
    <citation type="submission" date="2016-10" db="EMBL/GenBank/DDBJ databases">
        <authorList>
            <person name="Varghese N."/>
            <person name="Submissions S."/>
        </authorList>
    </citation>
    <scope>NUCLEOTIDE SEQUENCE [LARGE SCALE GENOMIC DNA]</scope>
    <source>
        <strain evidence="3">DSM 24729</strain>
    </source>
</reference>
<evidence type="ECO:0008006" key="4">
    <source>
        <dbReference type="Google" id="ProtNLM"/>
    </source>
</evidence>
<dbReference type="RefSeq" id="WP_074537637.1">
    <property type="nucleotide sequence ID" value="NZ_FNBD01000002.1"/>
</dbReference>
<dbReference type="Gene3D" id="2.60.120.200">
    <property type="match status" value="1"/>
</dbReference>
<gene>
    <name evidence="2" type="ORF">SAMN04487992_102431</name>
</gene>
<accession>A0A1G7EP70</accession>
<dbReference type="eggNOG" id="ENOG50311B9">
    <property type="taxonomic scope" value="Bacteria"/>
</dbReference>